<dbReference type="AlphaFoldDB" id="A0A6P5LPE3"/>
<dbReference type="GO" id="GO:0005829">
    <property type="term" value="C:cytosol"/>
    <property type="evidence" value="ECO:0007669"/>
    <property type="project" value="TreeGrafter"/>
</dbReference>
<dbReference type="PANTHER" id="PTHR14024">
    <property type="entry name" value="PERILIPIN"/>
    <property type="match status" value="1"/>
</dbReference>
<proteinExistence type="inferred from homology"/>
<evidence type="ECO:0000256" key="2">
    <source>
        <dbReference type="ARBA" id="ARBA00006311"/>
    </source>
</evidence>
<accession>A0A6P5LPE3</accession>
<evidence type="ECO:0000256" key="4">
    <source>
        <dbReference type="SAM" id="MobiDB-lite"/>
    </source>
</evidence>
<comment type="similarity">
    <text evidence="2">Belongs to the perilipin family.</text>
</comment>
<dbReference type="Proteomes" id="UP000515140">
    <property type="component" value="Unplaced"/>
</dbReference>
<evidence type="ECO:0000313" key="6">
    <source>
        <dbReference type="RefSeq" id="XP_020860217.1"/>
    </source>
</evidence>
<dbReference type="InterPro" id="IPR004279">
    <property type="entry name" value="Perilipin"/>
</dbReference>
<dbReference type="SUPFAM" id="SSF109775">
    <property type="entry name" value="Mannose-6-phosphate receptor binding protein 1 (Tip47), C-terminal domain"/>
    <property type="match status" value="1"/>
</dbReference>
<keyword evidence="3" id="KW-0551">Lipid droplet</keyword>
<dbReference type="RefSeq" id="XP_020860217.1">
    <property type="nucleotide sequence ID" value="XM_021004558.1"/>
</dbReference>
<evidence type="ECO:0000313" key="5">
    <source>
        <dbReference type="Proteomes" id="UP000515140"/>
    </source>
</evidence>
<reference evidence="6" key="1">
    <citation type="submission" date="2025-08" db="UniProtKB">
        <authorList>
            <consortium name="RefSeq"/>
        </authorList>
    </citation>
    <scope>IDENTIFICATION</scope>
    <source>
        <tissue evidence="6">Spleen</tissue>
    </source>
</reference>
<dbReference type="GO" id="GO:0019915">
    <property type="term" value="P:lipid storage"/>
    <property type="evidence" value="ECO:0007669"/>
    <property type="project" value="TreeGrafter"/>
</dbReference>
<dbReference type="GO" id="GO:0010890">
    <property type="term" value="P:positive regulation of triglyceride storage"/>
    <property type="evidence" value="ECO:0007669"/>
    <property type="project" value="TreeGrafter"/>
</dbReference>
<dbReference type="GeneID" id="110220521"/>
<dbReference type="Pfam" id="PF03036">
    <property type="entry name" value="Perilipin"/>
    <property type="match status" value="1"/>
</dbReference>
<name>A0A6P5LPE3_PHACI</name>
<organism evidence="5 6">
    <name type="scientific">Phascolarctos cinereus</name>
    <name type="common">Koala</name>
    <dbReference type="NCBI Taxonomy" id="38626"/>
    <lineage>
        <taxon>Eukaryota</taxon>
        <taxon>Metazoa</taxon>
        <taxon>Chordata</taxon>
        <taxon>Craniata</taxon>
        <taxon>Vertebrata</taxon>
        <taxon>Euteleostomi</taxon>
        <taxon>Mammalia</taxon>
        <taxon>Metatheria</taxon>
        <taxon>Diprotodontia</taxon>
        <taxon>Phascolarctidae</taxon>
        <taxon>Phascolarctos</taxon>
    </lineage>
</organism>
<dbReference type="Gene3D" id="1.20.120.340">
    <property type="entry name" value="Flagellar protein FliS"/>
    <property type="match status" value="1"/>
</dbReference>
<feature type="region of interest" description="Disordered" evidence="4">
    <location>
        <begin position="1"/>
        <end position="25"/>
    </location>
</feature>
<gene>
    <name evidence="6" type="primary">LOC110220521</name>
</gene>
<keyword evidence="5" id="KW-1185">Reference proteome</keyword>
<protein>
    <submittedName>
        <fullName evidence="6">Perilipin-3-like</fullName>
    </submittedName>
</protein>
<dbReference type="InParanoid" id="A0A6P5LPE3"/>
<comment type="subcellular location">
    <subcellularLocation>
        <location evidence="1">Lipid droplet</location>
    </subcellularLocation>
</comment>
<dbReference type="PANTHER" id="PTHR14024:SF11">
    <property type="entry name" value="PERILIPIN-3"/>
    <property type="match status" value="1"/>
</dbReference>
<sequence length="300" mass="33620">MNASSGNSSKEDATSISAVSTRSVSDGQKILSEIQEDVANIQESLEEDGDYFRDEPSRDEGYFMSLASLPSNLQPKKNVLENIRGAKNNIRKLLYQLYEAIELTCQNKQGSEGQQNYHKALFELWINWSKSLSKNVDDTQLVEALTLDMFRSISLKLQSAFMDLMPKVQGLPSSLQDKLQQACYDMQGLHITFSLCGGFEDLDKHCLTQSQFKLTQAQGSIEKLYCFLEDSIPSSWIVGPLFPSEYPLLEGATLRAECSSHGKLEAKTAGWDGADSWLSRKNLEKPGGQDLVPREFRPRI</sequence>
<evidence type="ECO:0000256" key="1">
    <source>
        <dbReference type="ARBA" id="ARBA00004502"/>
    </source>
</evidence>
<dbReference type="KEGG" id="pcw:110220521"/>
<evidence type="ECO:0000256" key="3">
    <source>
        <dbReference type="ARBA" id="ARBA00022677"/>
    </source>
</evidence>
<dbReference type="GO" id="GO:0005811">
    <property type="term" value="C:lipid droplet"/>
    <property type="evidence" value="ECO:0007669"/>
    <property type="project" value="UniProtKB-SubCell"/>
</dbReference>